<protein>
    <submittedName>
        <fullName evidence="6">Cytochrome c class I</fullName>
    </submittedName>
</protein>
<dbReference type="Gene3D" id="1.10.760.10">
    <property type="entry name" value="Cytochrome c-like domain"/>
    <property type="match status" value="1"/>
</dbReference>
<dbReference type="Proteomes" id="UP000005824">
    <property type="component" value="Unassembled WGS sequence"/>
</dbReference>
<name>B4D566_9BACT</name>
<reference evidence="6 7" key="1">
    <citation type="journal article" date="2011" name="J. Bacteriol.">
        <title>Genome sequence of Chthoniobacter flavus Ellin428, an aerobic heterotrophic soil bacterium.</title>
        <authorList>
            <person name="Kant R."/>
            <person name="van Passel M.W."/>
            <person name="Palva A."/>
            <person name="Lucas S."/>
            <person name="Lapidus A."/>
            <person name="Glavina Del Rio T."/>
            <person name="Dalin E."/>
            <person name="Tice H."/>
            <person name="Bruce D."/>
            <person name="Goodwin L."/>
            <person name="Pitluck S."/>
            <person name="Larimer F.W."/>
            <person name="Land M.L."/>
            <person name="Hauser L."/>
            <person name="Sangwan P."/>
            <person name="de Vos W.M."/>
            <person name="Janssen P.H."/>
            <person name="Smidt H."/>
        </authorList>
    </citation>
    <scope>NUCLEOTIDE SEQUENCE [LARGE SCALE GENOMIC DNA]</scope>
    <source>
        <strain evidence="6 7">Ellin428</strain>
    </source>
</reference>
<dbReference type="GO" id="GO:0046872">
    <property type="term" value="F:metal ion binding"/>
    <property type="evidence" value="ECO:0007669"/>
    <property type="project" value="UniProtKB-KW"/>
</dbReference>
<dbReference type="InParanoid" id="B4D566"/>
<accession>B4D566</accession>
<evidence type="ECO:0000256" key="1">
    <source>
        <dbReference type="ARBA" id="ARBA00022617"/>
    </source>
</evidence>
<dbReference type="STRING" id="497964.CfE428DRAFT_4055"/>
<evidence type="ECO:0000256" key="2">
    <source>
        <dbReference type="ARBA" id="ARBA00022723"/>
    </source>
</evidence>
<keyword evidence="7" id="KW-1185">Reference proteome</keyword>
<proteinExistence type="predicted"/>
<evidence type="ECO:0000313" key="6">
    <source>
        <dbReference type="EMBL" id="EDY18271.1"/>
    </source>
</evidence>
<sequence length="126" mass="13159">MISPHLPGQALRVAVIVVGCTISCAFDLVGTDSTAPTVAPVAVVTQPPSAPRGRRLFIQSCAHCHGDDARGSGEDGDGPDLFALRISNARIAAVIRTGIPEEMPSFAKKHAAADIADLTAYLRTLR</sequence>
<dbReference type="RefSeq" id="WP_006981379.1">
    <property type="nucleotide sequence ID" value="NZ_ABVL01000013.1"/>
</dbReference>
<keyword evidence="3 4" id="KW-0408">Iron</keyword>
<dbReference type="Pfam" id="PF13442">
    <property type="entry name" value="Cytochrome_CBB3"/>
    <property type="match status" value="1"/>
</dbReference>
<evidence type="ECO:0000256" key="4">
    <source>
        <dbReference type="PROSITE-ProRule" id="PRU00433"/>
    </source>
</evidence>
<dbReference type="GO" id="GO:0020037">
    <property type="term" value="F:heme binding"/>
    <property type="evidence" value="ECO:0007669"/>
    <property type="project" value="InterPro"/>
</dbReference>
<dbReference type="InterPro" id="IPR009056">
    <property type="entry name" value="Cyt_c-like_dom"/>
</dbReference>
<dbReference type="InterPro" id="IPR036909">
    <property type="entry name" value="Cyt_c-like_dom_sf"/>
</dbReference>
<dbReference type="GO" id="GO:0009055">
    <property type="term" value="F:electron transfer activity"/>
    <property type="evidence" value="ECO:0007669"/>
    <property type="project" value="InterPro"/>
</dbReference>
<dbReference type="SUPFAM" id="SSF46626">
    <property type="entry name" value="Cytochrome c"/>
    <property type="match status" value="1"/>
</dbReference>
<evidence type="ECO:0000259" key="5">
    <source>
        <dbReference type="PROSITE" id="PS51007"/>
    </source>
</evidence>
<evidence type="ECO:0000313" key="7">
    <source>
        <dbReference type="Proteomes" id="UP000005824"/>
    </source>
</evidence>
<keyword evidence="2 4" id="KW-0479">Metal-binding</keyword>
<comment type="caution">
    <text evidence="6">The sequence shown here is derived from an EMBL/GenBank/DDBJ whole genome shotgun (WGS) entry which is preliminary data.</text>
</comment>
<dbReference type="EMBL" id="ABVL01000013">
    <property type="protein sequence ID" value="EDY18271.1"/>
    <property type="molecule type" value="Genomic_DNA"/>
</dbReference>
<gene>
    <name evidence="6" type="ORF">CfE428DRAFT_4055</name>
</gene>
<dbReference type="AlphaFoldDB" id="B4D566"/>
<keyword evidence="1 4" id="KW-0349">Heme</keyword>
<organism evidence="6 7">
    <name type="scientific">Chthoniobacter flavus Ellin428</name>
    <dbReference type="NCBI Taxonomy" id="497964"/>
    <lineage>
        <taxon>Bacteria</taxon>
        <taxon>Pseudomonadati</taxon>
        <taxon>Verrucomicrobiota</taxon>
        <taxon>Spartobacteria</taxon>
        <taxon>Chthoniobacterales</taxon>
        <taxon>Chthoniobacteraceae</taxon>
        <taxon>Chthoniobacter</taxon>
    </lineage>
</organism>
<evidence type="ECO:0000256" key="3">
    <source>
        <dbReference type="ARBA" id="ARBA00023004"/>
    </source>
</evidence>
<feature type="domain" description="Cytochrome c" evidence="5">
    <location>
        <begin position="48"/>
        <end position="126"/>
    </location>
</feature>
<dbReference type="PROSITE" id="PS51007">
    <property type="entry name" value="CYTC"/>
    <property type="match status" value="1"/>
</dbReference>